<organism evidence="1 2">
    <name type="scientific">Eumeta variegata</name>
    <name type="common">Bagworm moth</name>
    <name type="synonym">Eumeta japonica</name>
    <dbReference type="NCBI Taxonomy" id="151549"/>
    <lineage>
        <taxon>Eukaryota</taxon>
        <taxon>Metazoa</taxon>
        <taxon>Ecdysozoa</taxon>
        <taxon>Arthropoda</taxon>
        <taxon>Hexapoda</taxon>
        <taxon>Insecta</taxon>
        <taxon>Pterygota</taxon>
        <taxon>Neoptera</taxon>
        <taxon>Endopterygota</taxon>
        <taxon>Lepidoptera</taxon>
        <taxon>Glossata</taxon>
        <taxon>Ditrysia</taxon>
        <taxon>Tineoidea</taxon>
        <taxon>Psychidae</taxon>
        <taxon>Oiketicinae</taxon>
        <taxon>Eumeta</taxon>
    </lineage>
</organism>
<gene>
    <name evidence="1" type="ORF">EVAR_5581_1</name>
</gene>
<comment type="caution">
    <text evidence="1">The sequence shown here is derived from an EMBL/GenBank/DDBJ whole genome shotgun (WGS) entry which is preliminary data.</text>
</comment>
<reference evidence="1 2" key="1">
    <citation type="journal article" date="2019" name="Commun. Biol.">
        <title>The bagworm genome reveals a unique fibroin gene that provides high tensile strength.</title>
        <authorList>
            <person name="Kono N."/>
            <person name="Nakamura H."/>
            <person name="Ohtoshi R."/>
            <person name="Tomita M."/>
            <person name="Numata K."/>
            <person name="Arakawa K."/>
        </authorList>
    </citation>
    <scope>NUCLEOTIDE SEQUENCE [LARGE SCALE GENOMIC DNA]</scope>
</reference>
<dbReference type="AlphaFoldDB" id="A0A4C1U1D2"/>
<dbReference type="EMBL" id="BGZK01000115">
    <property type="protein sequence ID" value="GBP20151.1"/>
    <property type="molecule type" value="Genomic_DNA"/>
</dbReference>
<sequence length="105" mass="11208">MSYHAYATTVVTGTMVNTQACEYSATTAVDGTKKHLSFSARKLCAPDSARAAVGLSLRRLKLVFICRRPTVGYRPSSVGGRLIPSKAPSVSQDNSNLTSELLAMV</sequence>
<dbReference type="Proteomes" id="UP000299102">
    <property type="component" value="Unassembled WGS sequence"/>
</dbReference>
<protein>
    <submittedName>
        <fullName evidence="1">Uncharacterized protein</fullName>
    </submittedName>
</protein>
<evidence type="ECO:0000313" key="1">
    <source>
        <dbReference type="EMBL" id="GBP20151.1"/>
    </source>
</evidence>
<evidence type="ECO:0000313" key="2">
    <source>
        <dbReference type="Proteomes" id="UP000299102"/>
    </source>
</evidence>
<accession>A0A4C1U1D2</accession>
<proteinExistence type="predicted"/>
<name>A0A4C1U1D2_EUMVA</name>
<keyword evidence="2" id="KW-1185">Reference proteome</keyword>